<proteinExistence type="predicted"/>
<dbReference type="Proteomes" id="UP000312032">
    <property type="component" value="Unassembled WGS sequence"/>
</dbReference>
<dbReference type="InterPro" id="IPR007060">
    <property type="entry name" value="FtsL/DivIC"/>
</dbReference>
<reference evidence="4 5" key="1">
    <citation type="submission" date="2019-06" db="EMBL/GenBank/DDBJ databases">
        <authorList>
            <person name="Li J."/>
        </authorList>
    </citation>
    <scope>NUCLEOTIDE SEQUENCE [LARGE SCALE GENOMIC DNA]</scope>
    <source>
        <strain evidence="4 5">LMG 28165</strain>
    </source>
</reference>
<comment type="caution">
    <text evidence="4">The sequence shown here is derived from an EMBL/GenBank/DDBJ whole genome shotgun (WGS) entry which is preliminary data.</text>
</comment>
<keyword evidence="5" id="KW-1185">Reference proteome</keyword>
<evidence type="ECO:0000313" key="5">
    <source>
        <dbReference type="Proteomes" id="UP000312032"/>
    </source>
</evidence>
<name>A0A5C4U7N7_9CORY</name>
<keyword evidence="3" id="KW-0812">Transmembrane</keyword>
<feature type="transmembrane region" description="Helical" evidence="3">
    <location>
        <begin position="29"/>
        <end position="50"/>
    </location>
</feature>
<keyword evidence="3" id="KW-0472">Membrane</keyword>
<accession>A0A5C4U7N7</accession>
<dbReference type="EMBL" id="VDHJ01000001">
    <property type="protein sequence ID" value="TNM00483.1"/>
    <property type="molecule type" value="Genomic_DNA"/>
</dbReference>
<dbReference type="OrthoDB" id="5187715at2"/>
<feature type="region of interest" description="Disordered" evidence="2">
    <location>
        <begin position="1"/>
        <end position="22"/>
    </location>
</feature>
<keyword evidence="1" id="KW-0175">Coiled coil</keyword>
<evidence type="ECO:0000256" key="1">
    <source>
        <dbReference type="SAM" id="Coils"/>
    </source>
</evidence>
<gene>
    <name evidence="4" type="ORF">FHE74_00605</name>
</gene>
<feature type="coiled-coil region" evidence="1">
    <location>
        <begin position="60"/>
        <end position="87"/>
    </location>
</feature>
<sequence>MARTRVPVSARSSAPARSTRRKGMPQLGMASWAVIGLVVILILLTILVPVKNYFQGRAEIARLEESIVAKQAEKDRLQSELDKYRDDSYIEQEARRRFGVVESGETAWRIIDPRLQPESQATTSSQDASVQPKWFEVLWDSVATQPSPAAEMHLPVQ</sequence>
<protein>
    <submittedName>
        <fullName evidence="4">Septum formation initiator family protein</fullName>
    </submittedName>
</protein>
<evidence type="ECO:0000256" key="2">
    <source>
        <dbReference type="SAM" id="MobiDB-lite"/>
    </source>
</evidence>
<organism evidence="4 5">
    <name type="scientific">Corynebacterium tapiri</name>
    <dbReference type="NCBI Taxonomy" id="1448266"/>
    <lineage>
        <taxon>Bacteria</taxon>
        <taxon>Bacillati</taxon>
        <taxon>Actinomycetota</taxon>
        <taxon>Actinomycetes</taxon>
        <taxon>Mycobacteriales</taxon>
        <taxon>Corynebacteriaceae</taxon>
        <taxon>Corynebacterium</taxon>
    </lineage>
</organism>
<dbReference type="Pfam" id="PF04977">
    <property type="entry name" value="DivIC"/>
    <property type="match status" value="1"/>
</dbReference>
<evidence type="ECO:0000313" key="4">
    <source>
        <dbReference type="EMBL" id="TNM00483.1"/>
    </source>
</evidence>
<keyword evidence="3" id="KW-1133">Transmembrane helix</keyword>
<evidence type="ECO:0000256" key="3">
    <source>
        <dbReference type="SAM" id="Phobius"/>
    </source>
</evidence>
<dbReference type="AlphaFoldDB" id="A0A5C4U7N7"/>
<feature type="compositionally biased region" description="Low complexity" evidence="2">
    <location>
        <begin position="1"/>
        <end position="17"/>
    </location>
</feature>